<name>A0A502GNA0_9GAMM</name>
<dbReference type="InterPro" id="IPR056091">
    <property type="entry name" value="DUF7674"/>
</dbReference>
<evidence type="ECO:0000313" key="2">
    <source>
        <dbReference type="EMBL" id="TPG63341.1"/>
    </source>
</evidence>
<keyword evidence="3" id="KW-1185">Reference proteome</keyword>
<dbReference type="Pfam" id="PF24722">
    <property type="entry name" value="DUF7674"/>
    <property type="match status" value="1"/>
</dbReference>
<organism evidence="2 3">
    <name type="scientific">Ewingella americana</name>
    <dbReference type="NCBI Taxonomy" id="41202"/>
    <lineage>
        <taxon>Bacteria</taxon>
        <taxon>Pseudomonadati</taxon>
        <taxon>Pseudomonadota</taxon>
        <taxon>Gammaproteobacteria</taxon>
        <taxon>Enterobacterales</taxon>
        <taxon>Yersiniaceae</taxon>
        <taxon>Ewingella</taxon>
    </lineage>
</organism>
<protein>
    <recommendedName>
        <fullName evidence="1">DUF7674 domain-containing protein</fullName>
    </recommendedName>
</protein>
<dbReference type="EMBL" id="RCZD01000003">
    <property type="protein sequence ID" value="TPG63341.1"/>
    <property type="molecule type" value="Genomic_DNA"/>
</dbReference>
<feature type="domain" description="DUF7674" evidence="1">
    <location>
        <begin position="19"/>
        <end position="118"/>
    </location>
</feature>
<dbReference type="OrthoDB" id="6505112at2"/>
<dbReference type="AlphaFoldDB" id="A0A502GNA0"/>
<proteinExistence type="predicted"/>
<evidence type="ECO:0000313" key="3">
    <source>
        <dbReference type="Proteomes" id="UP000317663"/>
    </source>
</evidence>
<evidence type="ECO:0000259" key="1">
    <source>
        <dbReference type="Pfam" id="PF24722"/>
    </source>
</evidence>
<dbReference type="Proteomes" id="UP000317663">
    <property type="component" value="Unassembled WGS sequence"/>
</dbReference>
<comment type="caution">
    <text evidence="2">The sequence shown here is derived from an EMBL/GenBank/DDBJ whole genome shotgun (WGS) entry which is preliminary data.</text>
</comment>
<accession>A0A502GNA0</accession>
<dbReference type="RefSeq" id="WP_140471132.1">
    <property type="nucleotide sequence ID" value="NZ_RCZD01000003.1"/>
</dbReference>
<gene>
    <name evidence="2" type="ORF">EAH77_07170</name>
</gene>
<reference evidence="2 3" key="1">
    <citation type="journal article" date="2019" name="Environ. Microbiol.">
        <title>Species interactions and distinct microbial communities in high Arctic permafrost affected cryosols are associated with the CH4 and CO2 gas fluxes.</title>
        <authorList>
            <person name="Altshuler I."/>
            <person name="Hamel J."/>
            <person name="Turney S."/>
            <person name="Magnuson E."/>
            <person name="Levesque R."/>
            <person name="Greer C."/>
            <person name="Whyte L.G."/>
        </authorList>
    </citation>
    <scope>NUCLEOTIDE SEQUENCE [LARGE SCALE GENOMIC DNA]</scope>
    <source>
        <strain evidence="2 3">E4</strain>
    </source>
</reference>
<sequence>MTNLINDYVGVFTQRSEHIKNAVNRCVEYWLPEQAPLILLFTTIGKALVKQLDALSDDEKTLLFQHIEDGMLSNEDELATAVATGLVESLVAASDSNDELWRDIEQYLGSESNKHAIAWKNFGQ</sequence>